<organism evidence="1 2">
    <name type="scientific">Pontibacter burrus</name>
    <dbReference type="NCBI Taxonomy" id="2704466"/>
    <lineage>
        <taxon>Bacteria</taxon>
        <taxon>Pseudomonadati</taxon>
        <taxon>Bacteroidota</taxon>
        <taxon>Cytophagia</taxon>
        <taxon>Cytophagales</taxon>
        <taxon>Hymenobacteraceae</taxon>
        <taxon>Pontibacter</taxon>
    </lineage>
</organism>
<evidence type="ECO:0000313" key="2">
    <source>
        <dbReference type="Proteomes" id="UP000474777"/>
    </source>
</evidence>
<dbReference type="RefSeq" id="WP_163914566.1">
    <property type="nucleotide sequence ID" value="NZ_JAAGWD010000003.1"/>
</dbReference>
<gene>
    <name evidence="1" type="ORF">GXP69_09040</name>
</gene>
<sequence length="158" mass="18958">MNYPSMLEERHSIATPHDNLQLPRNLTVYFDYENQVLYIKWEGSVNTREFRDGYVHVLRLVQLYKPTKWVLDLQKRDGIQKKDQIWVFRHIFPKVLRLVREDVFVAVILPVNLYESILHDLDGDDMIFEDKVMLLQHFLYHEEGLRWLNEMQQGSGVA</sequence>
<proteinExistence type="predicted"/>
<dbReference type="AlphaFoldDB" id="A0A6B3LWH7"/>
<dbReference type="EMBL" id="JAAGWD010000003">
    <property type="protein sequence ID" value="NEM97837.1"/>
    <property type="molecule type" value="Genomic_DNA"/>
</dbReference>
<accession>A0A6B3LWH7</accession>
<name>A0A6B3LWH7_9BACT</name>
<evidence type="ECO:0000313" key="1">
    <source>
        <dbReference type="EMBL" id="NEM97837.1"/>
    </source>
</evidence>
<reference evidence="1 2" key="1">
    <citation type="submission" date="2020-02" db="EMBL/GenBank/DDBJ databases">
        <authorList>
            <person name="Kim M.K."/>
        </authorList>
    </citation>
    <scope>NUCLEOTIDE SEQUENCE [LARGE SCALE GENOMIC DNA]</scope>
    <source>
        <strain evidence="1 2">BT327</strain>
    </source>
</reference>
<keyword evidence="2" id="KW-1185">Reference proteome</keyword>
<evidence type="ECO:0008006" key="3">
    <source>
        <dbReference type="Google" id="ProtNLM"/>
    </source>
</evidence>
<comment type="caution">
    <text evidence="1">The sequence shown here is derived from an EMBL/GenBank/DDBJ whole genome shotgun (WGS) entry which is preliminary data.</text>
</comment>
<dbReference type="Proteomes" id="UP000474777">
    <property type="component" value="Unassembled WGS sequence"/>
</dbReference>
<protein>
    <recommendedName>
        <fullName evidence="3">STAS/SEC14 domain-containing protein</fullName>
    </recommendedName>
</protein>